<comment type="similarity">
    <text evidence="2 7">Belongs to the cytochrome P450 family.</text>
</comment>
<feature type="region of interest" description="Disordered" evidence="8">
    <location>
        <begin position="1"/>
        <end position="20"/>
    </location>
</feature>
<dbReference type="GO" id="GO:0016705">
    <property type="term" value="F:oxidoreductase activity, acting on paired donors, with incorporation or reduction of molecular oxygen"/>
    <property type="evidence" value="ECO:0007669"/>
    <property type="project" value="InterPro"/>
</dbReference>
<evidence type="ECO:0008006" key="10">
    <source>
        <dbReference type="Google" id="ProtNLM"/>
    </source>
</evidence>
<dbReference type="InterPro" id="IPR002397">
    <property type="entry name" value="Cyt_P450_B"/>
</dbReference>
<dbReference type="GO" id="GO:0020037">
    <property type="term" value="F:heme binding"/>
    <property type="evidence" value="ECO:0007669"/>
    <property type="project" value="InterPro"/>
</dbReference>
<evidence type="ECO:0000256" key="3">
    <source>
        <dbReference type="ARBA" id="ARBA00022617"/>
    </source>
</evidence>
<evidence type="ECO:0000256" key="4">
    <source>
        <dbReference type="ARBA" id="ARBA00022723"/>
    </source>
</evidence>
<evidence type="ECO:0000256" key="7">
    <source>
        <dbReference type="RuleBase" id="RU000461"/>
    </source>
</evidence>
<sequence length="120" mass="13063">MFLCPGASPTPQRCDRGNSSIAVPGNLPRVVPDGGISLEGYAVPEGIEVETQAYSLHRDPNVLPDPLTFDETRWRGKDRPKPRSYCPFGAGTRTCAGTHLARMEFGLKQQPYSDSAKVSD</sequence>
<dbReference type="SUPFAM" id="SSF48264">
    <property type="entry name" value="Cytochrome P450"/>
    <property type="match status" value="1"/>
</dbReference>
<evidence type="ECO:0000256" key="8">
    <source>
        <dbReference type="SAM" id="MobiDB-lite"/>
    </source>
</evidence>
<evidence type="ECO:0000313" key="9">
    <source>
        <dbReference type="EMBL" id="CEO53336.1"/>
    </source>
</evidence>
<dbReference type="Pfam" id="PF00067">
    <property type="entry name" value="p450"/>
    <property type="match status" value="1"/>
</dbReference>
<dbReference type="PRINTS" id="PR00359">
    <property type="entry name" value="BP450"/>
</dbReference>
<dbReference type="InterPro" id="IPR017972">
    <property type="entry name" value="Cyt_P450_CS"/>
</dbReference>
<gene>
    <name evidence="9" type="ORF">BN869_000009394_1</name>
</gene>
<dbReference type="Gene3D" id="1.10.630.10">
    <property type="entry name" value="Cytochrome P450"/>
    <property type="match status" value="1"/>
</dbReference>
<evidence type="ECO:0000256" key="5">
    <source>
        <dbReference type="ARBA" id="ARBA00023002"/>
    </source>
</evidence>
<dbReference type="EMBL" id="CDPU01000034">
    <property type="protein sequence ID" value="CEO53336.1"/>
    <property type="molecule type" value="Genomic_DNA"/>
</dbReference>
<organism evidence="9">
    <name type="scientific">Bionectria ochroleuca</name>
    <name type="common">Gliocladium roseum</name>
    <dbReference type="NCBI Taxonomy" id="29856"/>
    <lineage>
        <taxon>Eukaryota</taxon>
        <taxon>Fungi</taxon>
        <taxon>Dikarya</taxon>
        <taxon>Ascomycota</taxon>
        <taxon>Pezizomycotina</taxon>
        <taxon>Sordariomycetes</taxon>
        <taxon>Hypocreomycetidae</taxon>
        <taxon>Hypocreales</taxon>
        <taxon>Bionectriaceae</taxon>
        <taxon>Clonostachys</taxon>
    </lineage>
</organism>
<evidence type="ECO:0000256" key="1">
    <source>
        <dbReference type="ARBA" id="ARBA00001971"/>
    </source>
</evidence>
<evidence type="ECO:0000256" key="6">
    <source>
        <dbReference type="ARBA" id="ARBA00023004"/>
    </source>
</evidence>
<reference evidence="9" key="1">
    <citation type="submission" date="2015-01" db="EMBL/GenBank/DDBJ databases">
        <authorList>
            <person name="Durling Mikael"/>
        </authorList>
    </citation>
    <scope>NUCLEOTIDE SEQUENCE</scope>
</reference>
<evidence type="ECO:0000256" key="2">
    <source>
        <dbReference type="ARBA" id="ARBA00010617"/>
    </source>
</evidence>
<dbReference type="PANTHER" id="PTHR24305">
    <property type="entry name" value="CYTOCHROME P450"/>
    <property type="match status" value="1"/>
</dbReference>
<name>A0A0B7KF85_BIOOC</name>
<keyword evidence="3 7" id="KW-0349">Heme</keyword>
<keyword evidence="6 7" id="KW-0408">Iron</keyword>
<proteinExistence type="inferred from homology"/>
<keyword evidence="7" id="KW-0503">Monooxygenase</keyword>
<dbReference type="GO" id="GO:0004497">
    <property type="term" value="F:monooxygenase activity"/>
    <property type="evidence" value="ECO:0007669"/>
    <property type="project" value="UniProtKB-KW"/>
</dbReference>
<accession>A0A0B7KF85</accession>
<dbReference type="PANTHER" id="PTHR24305:SF96">
    <property type="entry name" value="CYTOCHROME P450 MONOOXYGENASE STCB-RELATED"/>
    <property type="match status" value="1"/>
</dbReference>
<dbReference type="InterPro" id="IPR050121">
    <property type="entry name" value="Cytochrome_P450_monoxygenase"/>
</dbReference>
<dbReference type="AlphaFoldDB" id="A0A0B7KF85"/>
<dbReference type="PROSITE" id="PS00086">
    <property type="entry name" value="CYTOCHROME_P450"/>
    <property type="match status" value="1"/>
</dbReference>
<comment type="cofactor">
    <cofactor evidence="1">
        <name>heme</name>
        <dbReference type="ChEBI" id="CHEBI:30413"/>
    </cofactor>
</comment>
<dbReference type="GO" id="GO:0005506">
    <property type="term" value="F:iron ion binding"/>
    <property type="evidence" value="ECO:0007669"/>
    <property type="project" value="InterPro"/>
</dbReference>
<keyword evidence="4 7" id="KW-0479">Metal-binding</keyword>
<keyword evidence="5 7" id="KW-0560">Oxidoreductase</keyword>
<protein>
    <recommendedName>
        <fullName evidence="10">Cytochrome P450</fullName>
    </recommendedName>
</protein>
<dbReference type="InterPro" id="IPR001128">
    <property type="entry name" value="Cyt_P450"/>
</dbReference>
<dbReference type="InterPro" id="IPR036396">
    <property type="entry name" value="Cyt_P450_sf"/>
</dbReference>